<organism evidence="1 2">
    <name type="scientific">Polarella glacialis</name>
    <name type="common">Dinoflagellate</name>
    <dbReference type="NCBI Taxonomy" id="89957"/>
    <lineage>
        <taxon>Eukaryota</taxon>
        <taxon>Sar</taxon>
        <taxon>Alveolata</taxon>
        <taxon>Dinophyceae</taxon>
        <taxon>Suessiales</taxon>
        <taxon>Suessiaceae</taxon>
        <taxon>Polarella</taxon>
    </lineage>
</organism>
<evidence type="ECO:0000313" key="2">
    <source>
        <dbReference type="Proteomes" id="UP000654075"/>
    </source>
</evidence>
<gene>
    <name evidence="1" type="ORF">PGLA1383_LOCUS46598</name>
</gene>
<dbReference type="EMBL" id="CAJNNV010029821">
    <property type="protein sequence ID" value="CAE8630207.1"/>
    <property type="molecule type" value="Genomic_DNA"/>
</dbReference>
<reference evidence="1" key="1">
    <citation type="submission" date="2021-02" db="EMBL/GenBank/DDBJ databases">
        <authorList>
            <person name="Dougan E. K."/>
            <person name="Rhodes N."/>
            <person name="Thang M."/>
            <person name="Chan C."/>
        </authorList>
    </citation>
    <scope>NUCLEOTIDE SEQUENCE</scope>
</reference>
<proteinExistence type="predicted"/>
<comment type="caution">
    <text evidence="1">The sequence shown here is derived from an EMBL/GenBank/DDBJ whole genome shotgun (WGS) entry which is preliminary data.</text>
</comment>
<evidence type="ECO:0000313" key="1">
    <source>
        <dbReference type="EMBL" id="CAE8630207.1"/>
    </source>
</evidence>
<sequence length="115" mass="11638">MAVPGLLLRQGVFVLFGPVFRLPAATAMALLASAAAILAALASSSACAAATIAAAKTSVQQGGVGAAHEVCVEQVNDDRWAGAQPPTGHPRLCKRSKANYATTLPPSLISDQRSA</sequence>
<accession>A0A813GY41</accession>
<dbReference type="Proteomes" id="UP000654075">
    <property type="component" value="Unassembled WGS sequence"/>
</dbReference>
<name>A0A813GY41_POLGL</name>
<dbReference type="AlphaFoldDB" id="A0A813GY41"/>
<protein>
    <submittedName>
        <fullName evidence="1">Uncharacterized protein</fullName>
    </submittedName>
</protein>
<keyword evidence="2" id="KW-1185">Reference proteome</keyword>